<evidence type="ECO:0000313" key="2">
    <source>
        <dbReference type="EMBL" id="ASV87125.1"/>
    </source>
</evidence>
<reference evidence="2 3" key="1">
    <citation type="submission" date="2017-07" db="EMBL/GenBank/DDBJ databases">
        <title>Phylogenetic study on the rhizospheric bacterium Ochrobactrum sp. A44.</title>
        <authorList>
            <person name="Krzyzanowska D.M."/>
            <person name="Ossowicki A."/>
            <person name="Rajewska M."/>
            <person name="Maciag T."/>
            <person name="Kaczynski Z."/>
            <person name="Czerwicka M."/>
            <person name="Jafra S."/>
        </authorList>
    </citation>
    <scope>NUCLEOTIDE SEQUENCE [LARGE SCALE GENOMIC DNA]</scope>
    <source>
        <strain evidence="2 3">A44</strain>
    </source>
</reference>
<dbReference type="GO" id="GO:0016788">
    <property type="term" value="F:hydrolase activity, acting on ester bonds"/>
    <property type="evidence" value="ECO:0007669"/>
    <property type="project" value="UniProtKB-ARBA"/>
</dbReference>
<dbReference type="KEGG" id="och:CES85_1262"/>
<dbReference type="RefSeq" id="WP_095446729.1">
    <property type="nucleotide sequence ID" value="NZ_CP022604.1"/>
</dbReference>
<accession>A0A248UK53</accession>
<evidence type="ECO:0000313" key="3">
    <source>
        <dbReference type="Proteomes" id="UP000215256"/>
    </source>
</evidence>
<dbReference type="AlphaFoldDB" id="A0A248UK53"/>
<dbReference type="CDD" id="cd01839">
    <property type="entry name" value="SGNH_arylesterase_like"/>
    <property type="match status" value="1"/>
</dbReference>
<dbReference type="Proteomes" id="UP000215256">
    <property type="component" value="Chromosome 1"/>
</dbReference>
<proteinExistence type="predicted"/>
<organism evidence="2 3">
    <name type="scientific">Ochrobactrum quorumnocens</name>
    <dbReference type="NCBI Taxonomy" id="271865"/>
    <lineage>
        <taxon>Bacteria</taxon>
        <taxon>Pseudomonadati</taxon>
        <taxon>Pseudomonadota</taxon>
        <taxon>Alphaproteobacteria</taxon>
        <taxon>Hyphomicrobiales</taxon>
        <taxon>Brucellaceae</taxon>
        <taxon>Brucella/Ochrobactrum group</taxon>
        <taxon>Ochrobactrum</taxon>
    </lineage>
</organism>
<name>A0A248UK53_9HYPH</name>
<dbReference type="InterPro" id="IPR013830">
    <property type="entry name" value="SGNH_hydro"/>
</dbReference>
<gene>
    <name evidence="2" type="ORF">CES85_1262</name>
</gene>
<dbReference type="InterPro" id="IPR036514">
    <property type="entry name" value="SGNH_hydro_sf"/>
</dbReference>
<protein>
    <submittedName>
        <fullName evidence="2">Arylesterase</fullName>
    </submittedName>
</protein>
<dbReference type="SUPFAM" id="SSF52266">
    <property type="entry name" value="SGNH hydrolase"/>
    <property type="match status" value="1"/>
</dbReference>
<dbReference type="EMBL" id="CP022604">
    <property type="protein sequence ID" value="ASV87125.1"/>
    <property type="molecule type" value="Genomic_DNA"/>
</dbReference>
<feature type="domain" description="SGNH hydrolase-type esterase" evidence="1">
    <location>
        <begin position="6"/>
        <end position="181"/>
    </location>
</feature>
<dbReference type="OrthoDB" id="164654at2"/>
<evidence type="ECO:0000259" key="1">
    <source>
        <dbReference type="Pfam" id="PF13472"/>
    </source>
</evidence>
<dbReference type="Pfam" id="PF13472">
    <property type="entry name" value="Lipase_GDSL_2"/>
    <property type="match status" value="1"/>
</dbReference>
<dbReference type="Gene3D" id="3.40.50.1110">
    <property type="entry name" value="SGNH hydrolase"/>
    <property type="match status" value="1"/>
</dbReference>
<sequence>MKSILCFGDSLTWGYQAPNGARLPLEDRWPSVLQNALGSQANVIAEGLNGRTTAFDDYTAAEDRNGARILPTLLGTHSPLDLVIILLGSNDMKPQVVGDAFSSHSCMRRLIQIIRSHPYGEGSTVPEILIVAPPHISESADPAFASMFAGGIVETAKLGPLLAGLADEMKCAFFDASTVAKTTSLDGVHLDRENTRAIGQGLEPVVRAVLGL</sequence>